<keyword evidence="2" id="KW-0217">Developmental protein</keyword>
<organism evidence="8 9">
    <name type="scientific">Mucuna pruriens</name>
    <name type="common">Velvet bean</name>
    <name type="synonym">Dolichos pruriens</name>
    <dbReference type="NCBI Taxonomy" id="157652"/>
    <lineage>
        <taxon>Eukaryota</taxon>
        <taxon>Viridiplantae</taxon>
        <taxon>Streptophyta</taxon>
        <taxon>Embryophyta</taxon>
        <taxon>Tracheophyta</taxon>
        <taxon>Spermatophyta</taxon>
        <taxon>Magnoliopsida</taxon>
        <taxon>eudicotyledons</taxon>
        <taxon>Gunneridae</taxon>
        <taxon>Pentapetalae</taxon>
        <taxon>rosids</taxon>
        <taxon>fabids</taxon>
        <taxon>Fabales</taxon>
        <taxon>Fabaceae</taxon>
        <taxon>Papilionoideae</taxon>
        <taxon>50 kb inversion clade</taxon>
        <taxon>NPAAA clade</taxon>
        <taxon>indigoferoid/millettioid clade</taxon>
        <taxon>Phaseoleae</taxon>
        <taxon>Mucuna</taxon>
    </lineage>
</organism>
<dbReference type="PANTHER" id="PTHR33102">
    <property type="entry name" value="DVL19-RELATED-RELATED"/>
    <property type="match status" value="1"/>
</dbReference>
<protein>
    <submittedName>
        <fullName evidence="8">Uncharacterized protein</fullName>
    </submittedName>
</protein>
<dbReference type="Pfam" id="PF08137">
    <property type="entry name" value="DVL"/>
    <property type="match status" value="1"/>
</dbReference>
<dbReference type="GO" id="GO:0008285">
    <property type="term" value="P:negative regulation of cell population proliferation"/>
    <property type="evidence" value="ECO:0007669"/>
    <property type="project" value="InterPro"/>
</dbReference>
<sequence>MPTQTCGTLYSWFLSKYKFKHAMCLLSFRMVIPLKSCTLHLILLLCNTPYNTSLSYPIISMPKLVTPVGPSSSVAYLLLGISKNPNVITSVPRNQPNTQFIYEVRFENPFGARNGSVHLDNASQRFGRRFSATFKEYRGRFYILKTCLVMLLCWHEYE</sequence>
<evidence type="ECO:0000256" key="5">
    <source>
        <dbReference type="ARBA" id="ARBA00022989"/>
    </source>
</evidence>
<comment type="caution">
    <text evidence="8">The sequence shown here is derived from an EMBL/GenBank/DDBJ whole genome shotgun (WGS) entry which is preliminary data.</text>
</comment>
<dbReference type="Proteomes" id="UP000257109">
    <property type="component" value="Unassembled WGS sequence"/>
</dbReference>
<keyword evidence="3" id="KW-1003">Cell membrane</keyword>
<evidence type="ECO:0000256" key="3">
    <source>
        <dbReference type="ARBA" id="ARBA00022475"/>
    </source>
</evidence>
<evidence type="ECO:0000256" key="4">
    <source>
        <dbReference type="ARBA" id="ARBA00022692"/>
    </source>
</evidence>
<dbReference type="InterPro" id="IPR012552">
    <property type="entry name" value="DVL"/>
</dbReference>
<comment type="similarity">
    <text evidence="7">Belongs to the DVL/RTFL small polypeptides family.</text>
</comment>
<dbReference type="GO" id="GO:0005886">
    <property type="term" value="C:plasma membrane"/>
    <property type="evidence" value="ECO:0007669"/>
    <property type="project" value="UniProtKB-SubCell"/>
</dbReference>
<dbReference type="AlphaFoldDB" id="A0A371IHV6"/>
<keyword evidence="6" id="KW-0472">Membrane</keyword>
<comment type="subcellular location">
    <subcellularLocation>
        <location evidence="1">Cell membrane</location>
        <topology evidence="1">Single-pass membrane protein</topology>
    </subcellularLocation>
</comment>
<dbReference type="EMBL" id="QJKJ01000046">
    <property type="protein sequence ID" value="RDY14603.1"/>
    <property type="molecule type" value="Genomic_DNA"/>
</dbReference>
<evidence type="ECO:0000256" key="7">
    <source>
        <dbReference type="ARBA" id="ARBA00024340"/>
    </source>
</evidence>
<evidence type="ECO:0000256" key="2">
    <source>
        <dbReference type="ARBA" id="ARBA00022473"/>
    </source>
</evidence>
<evidence type="ECO:0000313" key="9">
    <source>
        <dbReference type="Proteomes" id="UP000257109"/>
    </source>
</evidence>
<keyword evidence="9" id="KW-1185">Reference proteome</keyword>
<keyword evidence="5" id="KW-1133">Transmembrane helix</keyword>
<gene>
    <name evidence="8" type="ORF">CR513_00312</name>
</gene>
<evidence type="ECO:0000256" key="1">
    <source>
        <dbReference type="ARBA" id="ARBA00004162"/>
    </source>
</evidence>
<proteinExistence type="inferred from homology"/>
<accession>A0A371IHV6</accession>
<dbReference type="OrthoDB" id="1693826at2759"/>
<dbReference type="InterPro" id="IPR051525">
    <property type="entry name" value="DVL_RTFL_regulatory"/>
</dbReference>
<name>A0A371IHV6_MUCPR</name>
<dbReference type="GO" id="GO:0048367">
    <property type="term" value="P:shoot system development"/>
    <property type="evidence" value="ECO:0007669"/>
    <property type="project" value="UniProtKB-ARBA"/>
</dbReference>
<keyword evidence="4" id="KW-0812">Transmembrane</keyword>
<reference evidence="8" key="1">
    <citation type="submission" date="2018-05" db="EMBL/GenBank/DDBJ databases">
        <title>Draft genome of Mucuna pruriens seed.</title>
        <authorList>
            <person name="Nnadi N.E."/>
            <person name="Vos R."/>
            <person name="Hasami M.H."/>
            <person name="Devisetty U.K."/>
            <person name="Aguiy J.C."/>
        </authorList>
    </citation>
    <scope>NUCLEOTIDE SEQUENCE [LARGE SCALE GENOMIC DNA]</scope>
    <source>
        <strain evidence="8">JCA_2017</strain>
    </source>
</reference>
<feature type="non-terminal residue" evidence="8">
    <location>
        <position position="1"/>
    </location>
</feature>
<evidence type="ECO:0000256" key="6">
    <source>
        <dbReference type="ARBA" id="ARBA00023136"/>
    </source>
</evidence>
<evidence type="ECO:0000313" key="8">
    <source>
        <dbReference type="EMBL" id="RDY14603.1"/>
    </source>
</evidence>